<evidence type="ECO:0000313" key="4">
    <source>
        <dbReference type="EMBL" id="GIH05765.1"/>
    </source>
</evidence>
<dbReference type="Pfam" id="PF02310">
    <property type="entry name" value="B12-binding"/>
    <property type="match status" value="1"/>
</dbReference>
<keyword evidence="1" id="KW-0479">Metal-binding</keyword>
<evidence type="ECO:0000259" key="3">
    <source>
        <dbReference type="PROSITE" id="PS51332"/>
    </source>
</evidence>
<evidence type="ECO:0000256" key="2">
    <source>
        <dbReference type="ARBA" id="ARBA00023285"/>
    </source>
</evidence>
<dbReference type="GO" id="GO:0046872">
    <property type="term" value="F:metal ion binding"/>
    <property type="evidence" value="ECO:0007669"/>
    <property type="project" value="UniProtKB-KW"/>
</dbReference>
<dbReference type="InterPro" id="IPR003759">
    <property type="entry name" value="Cbl-bd_cap"/>
</dbReference>
<name>A0A8J3Q9Y9_9ACTN</name>
<dbReference type="Proteomes" id="UP000612899">
    <property type="component" value="Unassembled WGS sequence"/>
</dbReference>
<dbReference type="RefSeq" id="WP_203909604.1">
    <property type="nucleotide sequence ID" value="NZ_BONY01000021.1"/>
</dbReference>
<dbReference type="EMBL" id="BONY01000021">
    <property type="protein sequence ID" value="GIH05765.1"/>
    <property type="molecule type" value="Genomic_DNA"/>
</dbReference>
<dbReference type="GO" id="GO:0005829">
    <property type="term" value="C:cytosol"/>
    <property type="evidence" value="ECO:0007669"/>
    <property type="project" value="TreeGrafter"/>
</dbReference>
<dbReference type="PANTHER" id="PTHR45833">
    <property type="entry name" value="METHIONINE SYNTHASE"/>
    <property type="match status" value="1"/>
</dbReference>
<dbReference type="GO" id="GO:0046653">
    <property type="term" value="P:tetrahydrofolate metabolic process"/>
    <property type="evidence" value="ECO:0007669"/>
    <property type="project" value="TreeGrafter"/>
</dbReference>
<dbReference type="InterPro" id="IPR050554">
    <property type="entry name" value="Met_Synthase/Corrinoid"/>
</dbReference>
<gene>
    <name evidence="4" type="ORF">Rhe02_38320</name>
</gene>
<dbReference type="Gene3D" id="1.10.1240.10">
    <property type="entry name" value="Methionine synthase domain"/>
    <property type="match status" value="1"/>
</dbReference>
<organism evidence="4 5">
    <name type="scientific">Rhizocola hellebori</name>
    <dbReference type="NCBI Taxonomy" id="1392758"/>
    <lineage>
        <taxon>Bacteria</taxon>
        <taxon>Bacillati</taxon>
        <taxon>Actinomycetota</taxon>
        <taxon>Actinomycetes</taxon>
        <taxon>Micromonosporales</taxon>
        <taxon>Micromonosporaceae</taxon>
        <taxon>Rhizocola</taxon>
    </lineage>
</organism>
<keyword evidence="5" id="KW-1185">Reference proteome</keyword>
<comment type="caution">
    <text evidence="4">The sequence shown here is derived from an EMBL/GenBank/DDBJ whole genome shotgun (WGS) entry which is preliminary data.</text>
</comment>
<dbReference type="PROSITE" id="PS51332">
    <property type="entry name" value="B12_BINDING"/>
    <property type="match status" value="1"/>
</dbReference>
<dbReference type="InterPro" id="IPR006158">
    <property type="entry name" value="Cobalamin-bd"/>
</dbReference>
<accession>A0A8J3Q9Y9</accession>
<proteinExistence type="predicted"/>
<dbReference type="GO" id="GO:0008705">
    <property type="term" value="F:methionine synthase activity"/>
    <property type="evidence" value="ECO:0007669"/>
    <property type="project" value="TreeGrafter"/>
</dbReference>
<dbReference type="GO" id="GO:0050667">
    <property type="term" value="P:homocysteine metabolic process"/>
    <property type="evidence" value="ECO:0007669"/>
    <property type="project" value="TreeGrafter"/>
</dbReference>
<protein>
    <submittedName>
        <fullName evidence="4">Cobalamin-binding protein</fullName>
    </submittedName>
</protein>
<keyword evidence="2" id="KW-0170">Cobalt</keyword>
<dbReference type="GO" id="GO:0031419">
    <property type="term" value="F:cobalamin binding"/>
    <property type="evidence" value="ECO:0007669"/>
    <property type="project" value="InterPro"/>
</dbReference>
<evidence type="ECO:0000256" key="1">
    <source>
        <dbReference type="ARBA" id="ARBA00022723"/>
    </source>
</evidence>
<evidence type="ECO:0000313" key="5">
    <source>
        <dbReference type="Proteomes" id="UP000612899"/>
    </source>
</evidence>
<sequence>MSQTIPEADREHYMRLLEDAAEPEAVDFAQKLLARGVPAQEVLLQLVAASQAEVGRRWAENRWSVAQEHAATHLNEQVVAAVATTIRPAQPSRGRIAVACVDGEWHSLPARLFAEVLRLHGWEVRFLGASVPGPHLVSYLHSYDPLALAVSCSLPTRLAAAKRTIEAAQEAGVAVLAGGAGFGENGRWARRLGADRVATDAVQAAQELAAWLPATPRSSPHPLLVGDDEDVMVSKHKQSLVDSGMRLLGERFPALARYSGHQRQATLEDLGHIADFLSASLLVDDAEMFTSFIGWLCIILESRRVPISTVDVVLEAYQRELYDYPRALRHLSAGRRQL</sequence>
<dbReference type="SUPFAM" id="SSF52242">
    <property type="entry name" value="Cobalamin (vitamin B12)-binding domain"/>
    <property type="match status" value="1"/>
</dbReference>
<dbReference type="InterPro" id="IPR036724">
    <property type="entry name" value="Cobalamin-bd_sf"/>
</dbReference>
<reference evidence="4" key="1">
    <citation type="submission" date="2021-01" db="EMBL/GenBank/DDBJ databases">
        <title>Whole genome shotgun sequence of Rhizocola hellebori NBRC 109834.</title>
        <authorList>
            <person name="Komaki H."/>
            <person name="Tamura T."/>
        </authorList>
    </citation>
    <scope>NUCLEOTIDE SEQUENCE</scope>
    <source>
        <strain evidence="4">NBRC 109834</strain>
    </source>
</reference>
<feature type="domain" description="B12-binding" evidence="3">
    <location>
        <begin position="93"/>
        <end position="219"/>
    </location>
</feature>
<dbReference type="Pfam" id="PF02607">
    <property type="entry name" value="B12-binding_2"/>
    <property type="match status" value="1"/>
</dbReference>
<dbReference type="AlphaFoldDB" id="A0A8J3Q9Y9"/>
<dbReference type="Gene3D" id="3.40.50.280">
    <property type="entry name" value="Cobalamin-binding domain"/>
    <property type="match status" value="1"/>
</dbReference>
<dbReference type="InterPro" id="IPR036594">
    <property type="entry name" value="Meth_synthase_dom"/>
</dbReference>
<dbReference type="PANTHER" id="PTHR45833:SF1">
    <property type="entry name" value="METHIONINE SYNTHASE"/>
    <property type="match status" value="1"/>
</dbReference>